<dbReference type="Pfam" id="PF00974">
    <property type="entry name" value="Rhabdo_glycop_FD"/>
    <property type="match status" value="1"/>
</dbReference>
<evidence type="ECO:0000256" key="4">
    <source>
        <dbReference type="ARBA" id="ARBA00022844"/>
    </source>
</evidence>
<evidence type="ECO:0000256" key="5">
    <source>
        <dbReference type="ARBA" id="ARBA00022879"/>
    </source>
</evidence>
<reference evidence="12 13" key="1">
    <citation type="journal article" date="2015" name="PLoS Pathog.">
        <title>Evolution of genome size and complexity in the rhabdoviridae.</title>
        <authorList>
            <person name="Walker P.J."/>
            <person name="Firth C."/>
            <person name="Widen S.G."/>
            <person name="Blasdell K.R."/>
            <person name="Guzman H."/>
            <person name="Wood T.G."/>
            <person name="Paradkar P.N."/>
            <person name="Holmes E.C."/>
            <person name="Tesh R.B."/>
            <person name="Vasilakis N."/>
        </authorList>
    </citation>
    <scope>NUCLEOTIDE SEQUENCE [LARGE SCALE GENOMIC DNA]</scope>
    <source>
        <strain evidence="12 13">BP846</strain>
    </source>
</reference>
<evidence type="ECO:0000313" key="13">
    <source>
        <dbReference type="Proteomes" id="UP000204372"/>
    </source>
</evidence>
<evidence type="ECO:0000256" key="6">
    <source>
        <dbReference type="ARBA" id="ARBA00022989"/>
    </source>
</evidence>
<keyword evidence="7 9" id="KW-0472">Membrane</keyword>
<evidence type="ECO:0000256" key="3">
    <source>
        <dbReference type="ARBA" id="ARBA00022729"/>
    </source>
</evidence>
<keyword evidence="5" id="KW-0261">Viral envelope protein</keyword>
<dbReference type="InterPro" id="IPR055447">
    <property type="entry name" value="Rhabdo_glycop_CD"/>
</dbReference>
<dbReference type="GO" id="GO:0055036">
    <property type="term" value="C:virion membrane"/>
    <property type="evidence" value="ECO:0007669"/>
    <property type="project" value="UniProtKB-SubCell"/>
</dbReference>
<sequence>MKFLIVSILYILKISTNASKERKLILPLDHHLDWKPAHFDKLTCPKPELDWSEEYKPINVISVLRPPNHKIGGVSGYLCHKVEWITRCDYKWYLSKTVSRRIKEETPTEAECRDAVILHKNGRETSGSFPPEECYWNSVNDESDIKVSVTAHDIGYDPYLNVGVDSLLVGGYCNNSICLTTHSSVIWIRDQVSKPCEGMRLETMTVYTSLYGYTNDKWVGTPSMKMSSLNDACRLSFCGVQGTLLTNGLWFHHNVREGPGSQIQITRNCPPNSEVGVVQPDFEIKLMDYKLADLQREMFCLQTLDRIRLQQVVTLNDLQYLRPHRAGAGPVFRIRNNTLETTHGTYIEASMVGTTQVNRNCLATYLGEDKKPKCIGWKSWHKMNNHKYQGLNGVLEINGLIKFPEDQLLDAEWEADMFEYFKLDKIHHPFLSNISSIIHDDTDESLIHDKTVNPGDAINNWVEVAENRVSTFFKTTGGEIIKIVYIITLIGIIYLLYKIITMCCKMKRTGKKNRRLTSDLIDLDLKPMNSSVFG</sequence>
<comment type="subcellular location">
    <subcellularLocation>
        <location evidence="1">Virion membrane</location>
        <topology evidence="1">Single-pass type I membrane protein</topology>
    </subcellularLocation>
</comment>
<accession>A0A0D3R1Y2</accession>
<protein>
    <submittedName>
        <fullName evidence="12">Glycoprotein</fullName>
    </submittedName>
</protein>
<keyword evidence="13" id="KW-1185">Reference proteome</keyword>
<dbReference type="Pfam" id="PF24833">
    <property type="entry name" value="Rhabdo_glycop_CD"/>
    <property type="match status" value="1"/>
</dbReference>
<keyword evidence="3" id="KW-0732">Signal</keyword>
<evidence type="ECO:0000256" key="7">
    <source>
        <dbReference type="ARBA" id="ARBA00023136"/>
    </source>
</evidence>
<evidence type="ECO:0000313" key="12">
    <source>
        <dbReference type="EMBL" id="AJR28606.1"/>
    </source>
</evidence>
<evidence type="ECO:0000256" key="2">
    <source>
        <dbReference type="ARBA" id="ARBA00022692"/>
    </source>
</evidence>
<dbReference type="KEGG" id="vg:32741380"/>
<keyword evidence="8" id="KW-0325">Glycoprotein</keyword>
<dbReference type="RefSeq" id="YP_009362242.1">
    <property type="nucleotide sequence ID" value="NC_034545.1"/>
</dbReference>
<evidence type="ECO:0000259" key="10">
    <source>
        <dbReference type="Pfam" id="PF00974"/>
    </source>
</evidence>
<dbReference type="GeneID" id="32741380"/>
<dbReference type="Proteomes" id="UP000204372">
    <property type="component" value="Segment"/>
</dbReference>
<evidence type="ECO:0000256" key="9">
    <source>
        <dbReference type="SAM" id="Phobius"/>
    </source>
</evidence>
<proteinExistence type="predicted"/>
<keyword evidence="2 9" id="KW-0812">Transmembrane</keyword>
<feature type="domain" description="Spike glycoprotein G central" evidence="11">
    <location>
        <begin position="268"/>
        <end position="391"/>
    </location>
</feature>
<feature type="domain" description="Spike glycoprotein fusion" evidence="10">
    <location>
        <begin position="74"/>
        <end position="173"/>
    </location>
</feature>
<dbReference type="Gene3D" id="2.30.30.640">
    <property type="match status" value="1"/>
</dbReference>
<dbReference type="InterPro" id="IPR001903">
    <property type="entry name" value="Rhabdo_glycop_FD"/>
</dbReference>
<feature type="transmembrane region" description="Helical" evidence="9">
    <location>
        <begin position="483"/>
        <end position="504"/>
    </location>
</feature>
<dbReference type="EMBL" id="KM205026">
    <property type="protein sequence ID" value="AJR28606.1"/>
    <property type="molecule type" value="Viral_cRNA"/>
</dbReference>
<evidence type="ECO:0000256" key="8">
    <source>
        <dbReference type="ARBA" id="ARBA00023180"/>
    </source>
</evidence>
<name>A0A0D3R1Y2_9RHAB</name>
<keyword evidence="4" id="KW-0946">Virion</keyword>
<evidence type="ECO:0000256" key="1">
    <source>
        <dbReference type="ARBA" id="ARBA00004563"/>
    </source>
</evidence>
<dbReference type="GO" id="GO:0019031">
    <property type="term" value="C:viral envelope"/>
    <property type="evidence" value="ECO:0007669"/>
    <property type="project" value="UniProtKB-KW"/>
</dbReference>
<dbReference type="OrthoDB" id="21147at10239"/>
<dbReference type="SUPFAM" id="SSF161008">
    <property type="entry name" value="Viral glycoprotein ectodomain-like"/>
    <property type="match status" value="1"/>
</dbReference>
<evidence type="ECO:0000259" key="11">
    <source>
        <dbReference type="Pfam" id="PF24833"/>
    </source>
</evidence>
<organism evidence="12 13">
    <name type="scientific">Mount Elgon bat virus</name>
    <dbReference type="NCBI Taxonomy" id="380434"/>
    <lineage>
        <taxon>Viruses</taxon>
        <taxon>Riboviria</taxon>
        <taxon>Orthornavirae</taxon>
        <taxon>Negarnaviricota</taxon>
        <taxon>Haploviricotina</taxon>
        <taxon>Monjiviricetes</taxon>
        <taxon>Mononegavirales</taxon>
        <taxon>Rhabdoviridae</taxon>
        <taxon>Alpharhabdovirinae</taxon>
        <taxon>Ledantevirus</taxon>
        <taxon>Ledantevirus elgon</taxon>
    </lineage>
</organism>
<keyword evidence="6 9" id="KW-1133">Transmembrane helix</keyword>
<dbReference type="Gene3D" id="2.30.29.130">
    <property type="match status" value="1"/>
</dbReference>